<dbReference type="InterPro" id="IPR017937">
    <property type="entry name" value="Thioredoxin_CS"/>
</dbReference>
<dbReference type="CDD" id="cd02995">
    <property type="entry name" value="PDI_a_PDI_a'_C"/>
    <property type="match status" value="1"/>
</dbReference>
<proteinExistence type="inferred from homology"/>
<dbReference type="FunFam" id="3.40.30.10:FF:000139">
    <property type="entry name" value="Protein disulfide-isomerase"/>
    <property type="match status" value="1"/>
</dbReference>
<keyword evidence="9 13" id="KW-1015">Disulfide bond</keyword>
<dbReference type="STRING" id="109895.A0A507E7M3"/>
<evidence type="ECO:0000256" key="15">
    <source>
        <dbReference type="RuleBase" id="RU361130"/>
    </source>
</evidence>
<dbReference type="PANTHER" id="PTHR18929:SF132">
    <property type="entry name" value="PROTEIN DISULFIDE-ISOMERASE A3"/>
    <property type="match status" value="1"/>
</dbReference>
<feature type="chain" id="PRO_5021509589" description="Protein disulfide-isomerase" evidence="15">
    <location>
        <begin position="25"/>
        <end position="491"/>
    </location>
</feature>
<dbReference type="PROSITE" id="PS00194">
    <property type="entry name" value="THIOREDOXIN_1"/>
    <property type="match status" value="2"/>
</dbReference>
<feature type="domain" description="Thioredoxin" evidence="16">
    <location>
        <begin position="12"/>
        <end position="132"/>
    </location>
</feature>
<evidence type="ECO:0000256" key="5">
    <source>
        <dbReference type="ARBA" id="ARBA00012723"/>
    </source>
</evidence>
<organism evidence="17 18">
    <name type="scientific">Powellomyces hirtus</name>
    <dbReference type="NCBI Taxonomy" id="109895"/>
    <lineage>
        <taxon>Eukaryota</taxon>
        <taxon>Fungi</taxon>
        <taxon>Fungi incertae sedis</taxon>
        <taxon>Chytridiomycota</taxon>
        <taxon>Chytridiomycota incertae sedis</taxon>
        <taxon>Chytridiomycetes</taxon>
        <taxon>Spizellomycetales</taxon>
        <taxon>Powellomycetaceae</taxon>
        <taxon>Powellomyces</taxon>
    </lineage>
</organism>
<dbReference type="FunFam" id="3.40.30.10:FF:000027">
    <property type="entry name" value="protein disulfide-isomerase A2"/>
    <property type="match status" value="1"/>
</dbReference>
<dbReference type="Pfam" id="PF13848">
    <property type="entry name" value="Thioredoxin_6"/>
    <property type="match status" value="1"/>
</dbReference>
<evidence type="ECO:0000256" key="1">
    <source>
        <dbReference type="ARBA" id="ARBA00001182"/>
    </source>
</evidence>
<dbReference type="PANTHER" id="PTHR18929">
    <property type="entry name" value="PROTEIN DISULFIDE ISOMERASE"/>
    <property type="match status" value="1"/>
</dbReference>
<evidence type="ECO:0000256" key="8">
    <source>
        <dbReference type="ARBA" id="ARBA00022824"/>
    </source>
</evidence>
<dbReference type="CDD" id="cd02982">
    <property type="entry name" value="PDI_b'_family"/>
    <property type="match status" value="1"/>
</dbReference>
<comment type="function">
    <text evidence="2">Participates in the folding of proteins containing disulfide bonds, may be involved in glycosylation, prolyl hydroxylation and triglyceride transfer.</text>
</comment>
<feature type="signal peptide" evidence="15">
    <location>
        <begin position="1"/>
        <end position="24"/>
    </location>
</feature>
<evidence type="ECO:0000256" key="2">
    <source>
        <dbReference type="ARBA" id="ARBA00002692"/>
    </source>
</evidence>
<dbReference type="FunFam" id="3.40.30.10:FF:000185">
    <property type="entry name" value="Protein disulfide-isomerase"/>
    <property type="match status" value="1"/>
</dbReference>
<dbReference type="NCBIfam" id="TIGR01126">
    <property type="entry name" value="pdi_dom"/>
    <property type="match status" value="2"/>
</dbReference>
<evidence type="ECO:0000313" key="18">
    <source>
        <dbReference type="Proteomes" id="UP000318582"/>
    </source>
</evidence>
<accession>A0A507E7M3</accession>
<dbReference type="CDD" id="cd02981">
    <property type="entry name" value="PDI_b_family"/>
    <property type="match status" value="1"/>
</dbReference>
<dbReference type="EMBL" id="QEAQ01000020">
    <property type="protein sequence ID" value="TPX59902.1"/>
    <property type="molecule type" value="Genomic_DNA"/>
</dbReference>
<evidence type="ECO:0000256" key="14">
    <source>
        <dbReference type="RuleBase" id="RU004208"/>
    </source>
</evidence>
<dbReference type="InterPro" id="IPR013766">
    <property type="entry name" value="Thioredoxin_domain"/>
</dbReference>
<keyword evidence="10 15" id="KW-0413">Isomerase</keyword>
<evidence type="ECO:0000256" key="11">
    <source>
        <dbReference type="ARBA" id="ARBA00023284"/>
    </source>
</evidence>
<protein>
    <recommendedName>
        <fullName evidence="12 15">Protein disulfide-isomerase</fullName>
        <ecNumber evidence="5 15">5.3.4.1</ecNumber>
    </recommendedName>
</protein>
<dbReference type="GO" id="GO:0003756">
    <property type="term" value="F:protein disulfide isomerase activity"/>
    <property type="evidence" value="ECO:0007669"/>
    <property type="project" value="UniProtKB-EC"/>
</dbReference>
<dbReference type="FunFam" id="3.40.30.10:FF:000017">
    <property type="entry name" value="Protein disulfide-isomerase A4"/>
    <property type="match status" value="1"/>
</dbReference>
<dbReference type="GO" id="GO:0034976">
    <property type="term" value="P:response to endoplasmic reticulum stress"/>
    <property type="evidence" value="ECO:0007669"/>
    <property type="project" value="TreeGrafter"/>
</dbReference>
<feature type="disulfide bond" description="Redox-active" evidence="13">
    <location>
        <begin position="57"/>
        <end position="60"/>
    </location>
</feature>
<evidence type="ECO:0000256" key="6">
    <source>
        <dbReference type="ARBA" id="ARBA00022729"/>
    </source>
</evidence>
<keyword evidence="7" id="KW-0677">Repeat</keyword>
<reference evidence="17 18" key="1">
    <citation type="journal article" date="2019" name="Sci. Rep.">
        <title>Comparative genomics of chytrid fungi reveal insights into the obligate biotrophic and pathogenic lifestyle of Synchytrium endobioticum.</title>
        <authorList>
            <person name="van de Vossenberg B.T.L.H."/>
            <person name="Warris S."/>
            <person name="Nguyen H.D.T."/>
            <person name="van Gent-Pelzer M.P.E."/>
            <person name="Joly D.L."/>
            <person name="van de Geest H.C."/>
            <person name="Bonants P.J.M."/>
            <person name="Smith D.S."/>
            <person name="Levesque C.A."/>
            <person name="van der Lee T.A.J."/>
        </authorList>
    </citation>
    <scope>NUCLEOTIDE SEQUENCE [LARGE SCALE GENOMIC DNA]</scope>
    <source>
        <strain evidence="17 18">CBS 809.83</strain>
    </source>
</reference>
<name>A0A507E7M3_9FUNG</name>
<dbReference type="GO" id="GO:0005788">
    <property type="term" value="C:endoplasmic reticulum lumen"/>
    <property type="evidence" value="ECO:0007669"/>
    <property type="project" value="UniProtKB-SubCell"/>
</dbReference>
<evidence type="ECO:0000256" key="4">
    <source>
        <dbReference type="ARBA" id="ARBA00006347"/>
    </source>
</evidence>
<evidence type="ECO:0000256" key="3">
    <source>
        <dbReference type="ARBA" id="ARBA00004319"/>
    </source>
</evidence>
<dbReference type="PRINTS" id="PR00421">
    <property type="entry name" value="THIOREDOXIN"/>
</dbReference>
<dbReference type="AlphaFoldDB" id="A0A507E7M3"/>
<keyword evidence="18" id="KW-1185">Reference proteome</keyword>
<dbReference type="Gene3D" id="3.40.30.10">
    <property type="entry name" value="Glutaredoxin"/>
    <property type="match status" value="4"/>
</dbReference>
<evidence type="ECO:0000313" key="17">
    <source>
        <dbReference type="EMBL" id="TPX59902.1"/>
    </source>
</evidence>
<evidence type="ECO:0000256" key="9">
    <source>
        <dbReference type="ARBA" id="ARBA00023157"/>
    </source>
</evidence>
<dbReference type="InterPro" id="IPR005792">
    <property type="entry name" value="Prot_disulphide_isomerase"/>
</dbReference>
<dbReference type="InterPro" id="IPR036249">
    <property type="entry name" value="Thioredoxin-like_sf"/>
</dbReference>
<feature type="disulfide bond" description="Redox-active" evidence="13">
    <location>
        <begin position="389"/>
        <end position="392"/>
    </location>
</feature>
<dbReference type="GO" id="GO:0006457">
    <property type="term" value="P:protein folding"/>
    <property type="evidence" value="ECO:0007669"/>
    <property type="project" value="TreeGrafter"/>
</dbReference>
<dbReference type="InterPro" id="IPR005788">
    <property type="entry name" value="PDI_thioredoxin-like_dom"/>
</dbReference>
<gene>
    <name evidence="17" type="ORF">PhCBS80983_g02097</name>
</gene>
<evidence type="ECO:0000259" key="16">
    <source>
        <dbReference type="PROSITE" id="PS51352"/>
    </source>
</evidence>
<evidence type="ECO:0000256" key="10">
    <source>
        <dbReference type="ARBA" id="ARBA00023235"/>
    </source>
</evidence>
<dbReference type="Pfam" id="PF00085">
    <property type="entry name" value="Thioredoxin"/>
    <property type="match status" value="2"/>
</dbReference>
<keyword evidence="11 13" id="KW-0676">Redox-active center</keyword>
<keyword evidence="8" id="KW-0256">Endoplasmic reticulum</keyword>
<comment type="catalytic activity">
    <reaction evidence="1 15">
        <text>Catalyzes the rearrangement of -S-S- bonds in proteins.</text>
        <dbReference type="EC" id="5.3.4.1"/>
    </reaction>
</comment>
<comment type="caution">
    <text evidence="17">The sequence shown here is derived from an EMBL/GenBank/DDBJ whole genome shotgun (WGS) entry which is preliminary data.</text>
</comment>
<feature type="domain" description="Thioredoxin" evidence="16">
    <location>
        <begin position="339"/>
        <end position="468"/>
    </location>
</feature>
<sequence length="491" mass="54152">MKTSTALFCALAAVAAYTPASVLAKTADSDVVVLTKDNFDSIASKPLSLIEFYAPWCGHCKNLAPEYEQAATELKPDVILAKVDCTEESELCEKHNVKGYPTLKIFREGEPTEFKGQRKADSIVSYMKKQNLPPVSELTADKVADFAGSDKVVVVGFFKDTKSNEYKEFEQVANSERDNYLFGATADEVAASKYDVKAPAVILFKAFDEGKALFDGKLKKDELTSFIKTNSIPLMDDIGPDNYNTYVSSGLPIAYLFVGGEEDRKTAGAEVEALARDYKGKLQFVYIDGVKFGGHAKNLNVKEDWPAFVVQEPEANRKFPFDQTKEITKANVKAFLDKYVAGKLEPSLKSEPIPEKNDGGVKVVVGKNYEALVLNKDQDVLVEFYAPWCGHCKALAPKWEELGNKYSSDKIVIAKMDSTENDLPVNAGFEIEGFPTIKLFKAKTNEIVDFDGDRTVEGFVEFLKKNAVHGDSLTATDVDNDTSSAAEHEEL</sequence>
<dbReference type="PROSITE" id="PS51352">
    <property type="entry name" value="THIOREDOXIN_2"/>
    <property type="match status" value="2"/>
</dbReference>
<comment type="subcellular location">
    <subcellularLocation>
        <location evidence="3">Endoplasmic reticulum lumen</location>
    </subcellularLocation>
</comment>
<evidence type="ECO:0000256" key="13">
    <source>
        <dbReference type="PIRSR" id="PIRSR605792-51"/>
    </source>
</evidence>
<comment type="similarity">
    <text evidence="4 14">Belongs to the protein disulfide isomerase family.</text>
</comment>
<evidence type="ECO:0000256" key="7">
    <source>
        <dbReference type="ARBA" id="ARBA00022737"/>
    </source>
</evidence>
<dbReference type="CDD" id="cd02961">
    <property type="entry name" value="PDI_a_family"/>
    <property type="match status" value="1"/>
</dbReference>
<dbReference type="Proteomes" id="UP000318582">
    <property type="component" value="Unassembled WGS sequence"/>
</dbReference>
<dbReference type="EC" id="5.3.4.1" evidence="5 15"/>
<dbReference type="NCBIfam" id="TIGR01130">
    <property type="entry name" value="ER_PDI_fam"/>
    <property type="match status" value="1"/>
</dbReference>
<dbReference type="SUPFAM" id="SSF52833">
    <property type="entry name" value="Thioredoxin-like"/>
    <property type="match status" value="4"/>
</dbReference>
<evidence type="ECO:0000256" key="12">
    <source>
        <dbReference type="ARBA" id="ARBA00039846"/>
    </source>
</evidence>
<keyword evidence="6 15" id="KW-0732">Signal</keyword>